<accession>A0A2J6PH22</accession>
<comment type="similarity">
    <text evidence="4">Belongs to the copper transporter (Ctr) (TC 1.A.56) family. SLC31A subfamily.</text>
</comment>
<feature type="transmembrane region" description="Helical" evidence="4">
    <location>
        <begin position="23"/>
        <end position="42"/>
    </location>
</feature>
<reference evidence="5 6" key="1">
    <citation type="submission" date="2016-05" db="EMBL/GenBank/DDBJ databases">
        <title>A degradative enzymes factory behind the ericoid mycorrhizal symbiosis.</title>
        <authorList>
            <consortium name="DOE Joint Genome Institute"/>
            <person name="Martino E."/>
            <person name="Morin E."/>
            <person name="Grelet G."/>
            <person name="Kuo A."/>
            <person name="Kohler A."/>
            <person name="Daghino S."/>
            <person name="Barry K."/>
            <person name="Choi C."/>
            <person name="Cichocki N."/>
            <person name="Clum A."/>
            <person name="Copeland A."/>
            <person name="Hainaut M."/>
            <person name="Haridas S."/>
            <person name="Labutti K."/>
            <person name="Lindquist E."/>
            <person name="Lipzen A."/>
            <person name="Khouja H.-R."/>
            <person name="Murat C."/>
            <person name="Ohm R."/>
            <person name="Olson A."/>
            <person name="Spatafora J."/>
            <person name="Veneault-Fourrey C."/>
            <person name="Henrissat B."/>
            <person name="Grigoriev I."/>
            <person name="Martin F."/>
            <person name="Perotto S."/>
        </authorList>
    </citation>
    <scope>NUCLEOTIDE SEQUENCE [LARGE SCALE GENOMIC DNA]</scope>
    <source>
        <strain evidence="5 6">UAMH 7357</strain>
    </source>
</reference>
<comment type="subcellular location">
    <subcellularLocation>
        <location evidence="4">Membrane</location>
        <topology evidence="4">Multi-pass membrane protein</topology>
    </subcellularLocation>
</comment>
<dbReference type="Proteomes" id="UP000235672">
    <property type="component" value="Unassembled WGS sequence"/>
</dbReference>
<dbReference type="GO" id="GO:0016020">
    <property type="term" value="C:membrane"/>
    <property type="evidence" value="ECO:0007669"/>
    <property type="project" value="UniProtKB-SubCell"/>
</dbReference>
<dbReference type="Pfam" id="PF04145">
    <property type="entry name" value="Ctr"/>
    <property type="match status" value="1"/>
</dbReference>
<keyword evidence="2 4" id="KW-1133">Transmembrane helix</keyword>
<evidence type="ECO:0000313" key="6">
    <source>
        <dbReference type="Proteomes" id="UP000235672"/>
    </source>
</evidence>
<keyword evidence="3 4" id="KW-0472">Membrane</keyword>
<evidence type="ECO:0000313" key="5">
    <source>
        <dbReference type="EMBL" id="PMD13328.1"/>
    </source>
</evidence>
<proteinExistence type="inferred from homology"/>
<feature type="transmembrane region" description="Helical" evidence="4">
    <location>
        <begin position="123"/>
        <end position="140"/>
    </location>
</feature>
<gene>
    <name evidence="5" type="ORF">NA56DRAFT_585817</name>
</gene>
<dbReference type="AlphaFoldDB" id="A0A2J6PH22"/>
<protein>
    <recommendedName>
        <fullName evidence="4">Copper transport protein</fullName>
    </recommendedName>
</protein>
<feature type="transmembrane region" description="Helical" evidence="4">
    <location>
        <begin position="152"/>
        <end position="168"/>
    </location>
</feature>
<dbReference type="EMBL" id="KZ613533">
    <property type="protein sequence ID" value="PMD13328.1"/>
    <property type="molecule type" value="Genomic_DNA"/>
</dbReference>
<keyword evidence="4" id="KW-0813">Transport</keyword>
<evidence type="ECO:0000256" key="1">
    <source>
        <dbReference type="ARBA" id="ARBA00022692"/>
    </source>
</evidence>
<evidence type="ECO:0000256" key="4">
    <source>
        <dbReference type="RuleBase" id="RU367022"/>
    </source>
</evidence>
<keyword evidence="4" id="KW-0187">Copper transport</keyword>
<keyword evidence="4" id="KW-0406">Ion transport</keyword>
<evidence type="ECO:0000256" key="2">
    <source>
        <dbReference type="ARBA" id="ARBA00022989"/>
    </source>
</evidence>
<dbReference type="OrthoDB" id="73901at2759"/>
<dbReference type="STRING" id="1745343.A0A2J6PH22"/>
<evidence type="ECO:0000256" key="3">
    <source>
        <dbReference type="ARBA" id="ARBA00023136"/>
    </source>
</evidence>
<keyword evidence="4" id="KW-0186">Copper</keyword>
<feature type="transmembrane region" description="Helical" evidence="4">
    <location>
        <begin position="98"/>
        <end position="117"/>
    </location>
</feature>
<keyword evidence="1 4" id="KW-0812">Transmembrane</keyword>
<comment type="caution">
    <text evidence="4">Lacks conserved residue(s) required for the propagation of feature annotation.</text>
</comment>
<sequence length="169" mass="18815">MGTGILPYYSIEIPIDASPRPCLSLIVLAAIFRFLLAFKSVLEKQRIDAEGHRRYIVNVRKTSTGARTSSDFKGVGEGIIVVRRHVKRTRSWQTTIDGPRAAIDTVIIGVLYLLMLFLMKMNIGYALSILCGTVLGNLVVRRYLSEALSRRTIVFVIAVVVIIMAGDLY</sequence>
<name>A0A2J6PH22_9HELO</name>
<dbReference type="GO" id="GO:0005375">
    <property type="term" value="F:copper ion transmembrane transporter activity"/>
    <property type="evidence" value="ECO:0007669"/>
    <property type="project" value="UniProtKB-UniRule"/>
</dbReference>
<organism evidence="5 6">
    <name type="scientific">Hyaloscypha hepaticicola</name>
    <dbReference type="NCBI Taxonomy" id="2082293"/>
    <lineage>
        <taxon>Eukaryota</taxon>
        <taxon>Fungi</taxon>
        <taxon>Dikarya</taxon>
        <taxon>Ascomycota</taxon>
        <taxon>Pezizomycotina</taxon>
        <taxon>Leotiomycetes</taxon>
        <taxon>Helotiales</taxon>
        <taxon>Hyaloscyphaceae</taxon>
        <taxon>Hyaloscypha</taxon>
    </lineage>
</organism>
<keyword evidence="6" id="KW-1185">Reference proteome</keyword>
<dbReference type="InterPro" id="IPR007274">
    <property type="entry name" value="Cop_transporter"/>
</dbReference>